<sequence length="286" mass="33568">MIGRLALGSPTVFHLNDSHEISWNFDPNKRNSTTTVVKCGNEYQQATLGLSFYADNIYQFVRIEREIQVVVYSGLSKHIHYDRADFVDQTIDRKIYINLYNGSRFKLAEIDESLAKFLRRFDRYNARAVALVENKHYYPPGTTTTALFAFLYQIDNNLNGDDHYNYGYRYSTFNNLTIGDWRNCVFNPKCPLTFASIIMINTKDEIFLLTTKIDDDSRKYLLQNSQLNQTIGYVCMMKHLKDHMELSRNPCDTKYHNISGNDRLIPFEFGFVYDNQLYLMNMKMNE</sequence>
<dbReference type="AlphaFoldDB" id="A0A1Y3B3B8"/>
<comment type="caution">
    <text evidence="1">The sequence shown here is derived from an EMBL/GenBank/DDBJ whole genome shotgun (WGS) entry which is preliminary data.</text>
</comment>
<evidence type="ECO:0000313" key="1">
    <source>
        <dbReference type="EMBL" id="OTF74707.1"/>
    </source>
</evidence>
<proteinExistence type="predicted"/>
<feature type="non-terminal residue" evidence="1">
    <location>
        <position position="286"/>
    </location>
</feature>
<gene>
    <name evidence="1" type="ORF">BLA29_007675</name>
</gene>
<evidence type="ECO:0000313" key="2">
    <source>
        <dbReference type="Proteomes" id="UP000194236"/>
    </source>
</evidence>
<keyword evidence="2" id="KW-1185">Reference proteome</keyword>
<name>A0A1Y3B3B8_EURMA</name>
<dbReference type="EMBL" id="MUJZ01045714">
    <property type="protein sequence ID" value="OTF74707.1"/>
    <property type="molecule type" value="Genomic_DNA"/>
</dbReference>
<protein>
    <submittedName>
        <fullName evidence="1">Uncharacterized protein</fullName>
    </submittedName>
</protein>
<organism evidence="1 2">
    <name type="scientific">Euroglyphus maynei</name>
    <name type="common">Mayne's house dust mite</name>
    <dbReference type="NCBI Taxonomy" id="6958"/>
    <lineage>
        <taxon>Eukaryota</taxon>
        <taxon>Metazoa</taxon>
        <taxon>Ecdysozoa</taxon>
        <taxon>Arthropoda</taxon>
        <taxon>Chelicerata</taxon>
        <taxon>Arachnida</taxon>
        <taxon>Acari</taxon>
        <taxon>Acariformes</taxon>
        <taxon>Sarcoptiformes</taxon>
        <taxon>Astigmata</taxon>
        <taxon>Psoroptidia</taxon>
        <taxon>Analgoidea</taxon>
        <taxon>Pyroglyphidae</taxon>
        <taxon>Pyroglyphinae</taxon>
        <taxon>Euroglyphus</taxon>
    </lineage>
</organism>
<dbReference type="Proteomes" id="UP000194236">
    <property type="component" value="Unassembled WGS sequence"/>
</dbReference>
<reference evidence="1 2" key="1">
    <citation type="submission" date="2017-03" db="EMBL/GenBank/DDBJ databases">
        <title>Genome Survey of Euroglyphus maynei.</title>
        <authorList>
            <person name="Arlian L.G."/>
            <person name="Morgan M.S."/>
            <person name="Rider S.D."/>
        </authorList>
    </citation>
    <scope>NUCLEOTIDE SEQUENCE [LARGE SCALE GENOMIC DNA]</scope>
    <source>
        <strain evidence="1">Arlian Lab</strain>
        <tissue evidence="1">Whole body</tissue>
    </source>
</reference>
<accession>A0A1Y3B3B8</accession>
<dbReference type="OrthoDB" id="10540651at2759"/>